<reference evidence="2 5" key="2">
    <citation type="submission" date="2017-05" db="EMBL/GenBank/DDBJ databases">
        <authorList>
            <person name="Lin X.B."/>
            <person name="Stothard P."/>
            <person name="Tasseva G."/>
            <person name="Walter J."/>
        </authorList>
    </citation>
    <scope>NUCLEOTIDE SEQUENCE [LARGE SCALE GENOMIC DNA]</scope>
    <source>
        <strain evidence="2 5">609u</strain>
    </source>
</reference>
<comment type="caution">
    <text evidence="3">The sequence shown here is derived from an EMBL/GenBank/DDBJ whole genome shotgun (WGS) entry which is preliminary data.</text>
</comment>
<dbReference type="AlphaFoldDB" id="A0A256LJK4"/>
<proteinExistence type="predicted"/>
<dbReference type="Gene3D" id="3.40.710.10">
    <property type="entry name" value="DD-peptidase/beta-lactamase superfamily"/>
    <property type="match status" value="1"/>
</dbReference>
<keyword evidence="3" id="KW-0378">Hydrolase</keyword>
<dbReference type="RefSeq" id="WP_094496933.1">
    <property type="nucleotide sequence ID" value="NZ_NGNV01000004.1"/>
</dbReference>
<dbReference type="InterPro" id="IPR045155">
    <property type="entry name" value="Beta-lactam_cat"/>
</dbReference>
<evidence type="ECO:0000313" key="3">
    <source>
        <dbReference type="EMBL" id="OYR93383.1"/>
    </source>
</evidence>
<dbReference type="InterPro" id="IPR012338">
    <property type="entry name" value="Beta-lactam/transpept-like"/>
</dbReference>
<gene>
    <name evidence="2" type="ORF">CBF53_01400</name>
    <name evidence="3" type="ORF">CBF70_00770</name>
</gene>
<dbReference type="Proteomes" id="UP000215828">
    <property type="component" value="Unassembled WGS sequence"/>
</dbReference>
<dbReference type="Proteomes" id="UP000216316">
    <property type="component" value="Unassembled WGS sequence"/>
</dbReference>
<reference evidence="4 5" key="3">
    <citation type="submission" date="2017-09" db="EMBL/GenBank/DDBJ databases">
        <title>Tripartite evolution among Lactobacillus johnsonii, Lactobacillus taiwanensis, Lactobacillus reuteri and their rodent host.</title>
        <authorList>
            <person name="Wang T."/>
            <person name="Knowles S."/>
            <person name="Cheng C."/>
        </authorList>
    </citation>
    <scope>NUCLEOTIDE SEQUENCE [LARGE SCALE GENOMIC DNA]</scope>
    <source>
        <strain evidence="3 4">609q</strain>
        <strain evidence="2 5">609u</strain>
    </source>
</reference>
<organism evidence="3 4">
    <name type="scientific">Lactobacillus taiwanensis</name>
    <dbReference type="NCBI Taxonomy" id="508451"/>
    <lineage>
        <taxon>Bacteria</taxon>
        <taxon>Bacillati</taxon>
        <taxon>Bacillota</taxon>
        <taxon>Bacilli</taxon>
        <taxon>Lactobacillales</taxon>
        <taxon>Lactobacillaceae</taxon>
        <taxon>Lactobacillus</taxon>
    </lineage>
</organism>
<reference evidence="3 4" key="1">
    <citation type="submission" date="2017-04" db="EMBL/GenBank/DDBJ databases">
        <authorList>
            <person name="Afonso C.L."/>
            <person name="Miller P.J."/>
            <person name="Scott M.A."/>
            <person name="Spackman E."/>
            <person name="Goraichik I."/>
            <person name="Dimitrov K.M."/>
            <person name="Suarez D.L."/>
            <person name="Swayne D.E."/>
        </authorList>
    </citation>
    <scope>NUCLEOTIDE SEQUENCE [LARGE SCALE GENOMIC DNA]</scope>
    <source>
        <strain evidence="3 4">609q</strain>
    </source>
</reference>
<dbReference type="EMBL" id="NGNV01000004">
    <property type="protein sequence ID" value="OYR88831.1"/>
    <property type="molecule type" value="Genomic_DNA"/>
</dbReference>
<evidence type="ECO:0000313" key="5">
    <source>
        <dbReference type="Proteomes" id="UP000216316"/>
    </source>
</evidence>
<dbReference type="SUPFAM" id="SSF56601">
    <property type="entry name" value="beta-lactamase/transpeptidase-like"/>
    <property type="match status" value="1"/>
</dbReference>
<name>A0A256LJK4_9LACO</name>
<sequence length="256" mass="29136">MLKGGITEIIQKYDIDASVIVKYGDKIMYQYQADKIFPAGSLIDLSIAAYIEDQWKENPDVVNKMMEVTDLSRVRGAGIIGALHRTNWSVLDLVYLISALSDNVATNLLIEKFDIYEIDAWLKDNYPGLRIGRELMRYSASGQDNECTATSVDKLITHLMTTQNPFCALVRKGLSNHTIPTDLTFYGDNLLTYNKLGRDRQARHEICAFMTKKAPVFCTVLSSYRGRDIEDRLFFQELSELIFSHVKTAKLEKKES</sequence>
<evidence type="ECO:0000313" key="2">
    <source>
        <dbReference type="EMBL" id="OYR88831.1"/>
    </source>
</evidence>
<keyword evidence="5" id="KW-1185">Reference proteome</keyword>
<dbReference type="GO" id="GO:0030655">
    <property type="term" value="P:beta-lactam antibiotic catabolic process"/>
    <property type="evidence" value="ECO:0007669"/>
    <property type="project" value="InterPro"/>
</dbReference>
<dbReference type="GO" id="GO:0008800">
    <property type="term" value="F:beta-lactamase activity"/>
    <property type="evidence" value="ECO:0007669"/>
    <property type="project" value="InterPro"/>
</dbReference>
<evidence type="ECO:0000259" key="1">
    <source>
        <dbReference type="Pfam" id="PF13354"/>
    </source>
</evidence>
<accession>A0A256LJK4</accession>
<dbReference type="Pfam" id="PF13354">
    <property type="entry name" value="Beta-lactamase2"/>
    <property type="match status" value="1"/>
</dbReference>
<dbReference type="EMBL" id="NGNX01000002">
    <property type="protein sequence ID" value="OYR93383.1"/>
    <property type="molecule type" value="Genomic_DNA"/>
</dbReference>
<evidence type="ECO:0000313" key="4">
    <source>
        <dbReference type="Proteomes" id="UP000215828"/>
    </source>
</evidence>
<protein>
    <submittedName>
        <fullName evidence="3">Serine hydrolase</fullName>
    </submittedName>
</protein>
<feature type="domain" description="Beta-lactamase class A catalytic" evidence="1">
    <location>
        <begin position="29"/>
        <end position="220"/>
    </location>
</feature>